<dbReference type="SUPFAM" id="SSF51658">
    <property type="entry name" value="Xylose isomerase-like"/>
    <property type="match status" value="1"/>
</dbReference>
<reference evidence="2 3" key="1">
    <citation type="submission" date="2020-03" db="EMBL/GenBank/DDBJ databases">
        <title>WGS of the type strain of Planosporangium spp.</title>
        <authorList>
            <person name="Thawai C."/>
        </authorList>
    </citation>
    <scope>NUCLEOTIDE SEQUENCE [LARGE SCALE GENOMIC DNA]</scope>
    <source>
        <strain evidence="2 3">TBRC 5610</strain>
    </source>
</reference>
<gene>
    <name evidence="2" type="ORF">HC031_27440</name>
</gene>
<dbReference type="Gene3D" id="3.20.20.150">
    <property type="entry name" value="Divalent-metal-dependent TIM barrel enzymes"/>
    <property type="match status" value="1"/>
</dbReference>
<evidence type="ECO:0000259" key="1">
    <source>
        <dbReference type="Pfam" id="PF01261"/>
    </source>
</evidence>
<proteinExistence type="predicted"/>
<comment type="caution">
    <text evidence="2">The sequence shown here is derived from an EMBL/GenBank/DDBJ whole genome shotgun (WGS) entry which is preliminary data.</text>
</comment>
<evidence type="ECO:0000313" key="3">
    <source>
        <dbReference type="Proteomes" id="UP000722989"/>
    </source>
</evidence>
<dbReference type="PANTHER" id="PTHR12110:SF52">
    <property type="entry name" value="XYLOSE ISOMERASE"/>
    <property type="match status" value="1"/>
</dbReference>
<protein>
    <submittedName>
        <fullName evidence="2">Sugar phosphate isomerase/epimerase</fullName>
    </submittedName>
</protein>
<dbReference type="InterPro" id="IPR050312">
    <property type="entry name" value="IolE/XylAMocC-like"/>
</dbReference>
<accession>A0ABX0Y824</accession>
<name>A0ABX0Y824_9ACTN</name>
<dbReference type="Pfam" id="PF01261">
    <property type="entry name" value="AP_endonuc_2"/>
    <property type="match status" value="1"/>
</dbReference>
<dbReference type="InterPro" id="IPR036237">
    <property type="entry name" value="Xyl_isomerase-like_sf"/>
</dbReference>
<sequence length="269" mass="28932">MDLSRCSLNSMTVPSLRLPELVETAVAHGIPAIAPWRDIVDDVGTAKAARIIRDAGLRVSSLCRGGMFTADDPSVRRAALDDNRRAIEQARELGAAALVLVCGPVVGRDLAGSREMVFDGISALVEDARAANVPLGIEPLHPMMIAGRSVITTLGEANDLAERVGDDVVGVVVDAYHVWWDAVIEHEVARAGKRILGFHVSDWVVPIMGELSSRGLMGDGHIDLPRLSASVTAAGYRGDVEVEIISDSLSRRDPHEVVRSVRERFVTHV</sequence>
<evidence type="ECO:0000313" key="2">
    <source>
        <dbReference type="EMBL" id="NJC73429.1"/>
    </source>
</evidence>
<dbReference type="EMBL" id="JAATVY010000030">
    <property type="protein sequence ID" value="NJC73429.1"/>
    <property type="molecule type" value="Genomic_DNA"/>
</dbReference>
<organism evidence="2 3">
    <name type="scientific">Planosporangium thailandense</name>
    <dbReference type="NCBI Taxonomy" id="765197"/>
    <lineage>
        <taxon>Bacteria</taxon>
        <taxon>Bacillati</taxon>
        <taxon>Actinomycetota</taxon>
        <taxon>Actinomycetes</taxon>
        <taxon>Micromonosporales</taxon>
        <taxon>Micromonosporaceae</taxon>
        <taxon>Planosporangium</taxon>
    </lineage>
</organism>
<keyword evidence="2" id="KW-0413">Isomerase</keyword>
<dbReference type="Proteomes" id="UP000722989">
    <property type="component" value="Unassembled WGS sequence"/>
</dbReference>
<feature type="domain" description="Xylose isomerase-like TIM barrel" evidence="1">
    <location>
        <begin position="24"/>
        <end position="257"/>
    </location>
</feature>
<dbReference type="GO" id="GO:0016853">
    <property type="term" value="F:isomerase activity"/>
    <property type="evidence" value="ECO:0007669"/>
    <property type="project" value="UniProtKB-KW"/>
</dbReference>
<keyword evidence="3" id="KW-1185">Reference proteome</keyword>
<dbReference type="PANTHER" id="PTHR12110">
    <property type="entry name" value="HYDROXYPYRUVATE ISOMERASE"/>
    <property type="match status" value="1"/>
</dbReference>
<dbReference type="InterPro" id="IPR013022">
    <property type="entry name" value="Xyl_isomerase-like_TIM-brl"/>
</dbReference>